<protein>
    <submittedName>
        <fullName evidence="2">ATP-dependent DNA helicase</fullName>
    </submittedName>
</protein>
<organism evidence="2 3">
    <name type="scientific">Mycena chlorophos</name>
    <name type="common">Agaric fungus</name>
    <name type="synonym">Agaricus chlorophos</name>
    <dbReference type="NCBI Taxonomy" id="658473"/>
    <lineage>
        <taxon>Eukaryota</taxon>
        <taxon>Fungi</taxon>
        <taxon>Dikarya</taxon>
        <taxon>Basidiomycota</taxon>
        <taxon>Agaricomycotina</taxon>
        <taxon>Agaricomycetes</taxon>
        <taxon>Agaricomycetidae</taxon>
        <taxon>Agaricales</taxon>
        <taxon>Marasmiineae</taxon>
        <taxon>Mycenaceae</taxon>
        <taxon>Mycena</taxon>
    </lineage>
</organism>
<reference evidence="2" key="1">
    <citation type="submission" date="2020-05" db="EMBL/GenBank/DDBJ databases">
        <title>Mycena genomes resolve the evolution of fungal bioluminescence.</title>
        <authorList>
            <person name="Tsai I.J."/>
        </authorList>
    </citation>
    <scope>NUCLEOTIDE SEQUENCE</scope>
    <source>
        <strain evidence="2">110903Hualien_Pintung</strain>
    </source>
</reference>
<evidence type="ECO:0000313" key="2">
    <source>
        <dbReference type="EMBL" id="KAF7319015.1"/>
    </source>
</evidence>
<comment type="caution">
    <text evidence="2">The sequence shown here is derived from an EMBL/GenBank/DDBJ whole genome shotgun (WGS) entry which is preliminary data.</text>
</comment>
<keyword evidence="2" id="KW-0067">ATP-binding</keyword>
<evidence type="ECO:0000313" key="3">
    <source>
        <dbReference type="Proteomes" id="UP000613580"/>
    </source>
</evidence>
<accession>A0A8H6TNP6</accession>
<name>A0A8H6TNP6_MYCCL</name>
<dbReference type="AlphaFoldDB" id="A0A8H6TNP6"/>
<gene>
    <name evidence="2" type="ORF">HMN09_00237700</name>
</gene>
<evidence type="ECO:0000256" key="1">
    <source>
        <dbReference type="SAM" id="MobiDB-lite"/>
    </source>
</evidence>
<keyword evidence="2" id="KW-0347">Helicase</keyword>
<keyword evidence="3" id="KW-1185">Reference proteome</keyword>
<sequence length="433" mass="48417">MNEDENQVLREHAGYVPPPVDSESDVDESEERASSPLSGNHPTVWAQRLPNSREVIPLSMSRRCSALQPHGTIDVAADSVTDSQLFSAAVDNLLPVHRRRYTARPGSQFVSEYARTVNDEIGAPRISGTPGNANHVLGCFPVLYPYGLGGLEVDRQRNVTYEAHLKWALQYEDGRFRKDLYFMFQAFGVLQKRSLGSLFYAPKRREEALRAEQSDHFDAAAELGQPADCSAARRELSEDDIRIGPPEVFRTTVLVTKAENQAHSRIHEPLSSPHLSMAANYVGRGRREGGQWILQEDEQHAVTRFDEDSALVRYKVVDATSLLPTRTAQPPLEELQQWTLPQNERILVNVFTTAEGYVELQRALVLDDLWATLRPVFFAQSMYGSTGGLVRRLQEVATRVVIIGPDVYSQQEDVGQYGLVVPTRATRCTSLSA</sequence>
<dbReference type="Proteomes" id="UP000613580">
    <property type="component" value="Unassembled WGS sequence"/>
</dbReference>
<feature type="region of interest" description="Disordered" evidence="1">
    <location>
        <begin position="1"/>
        <end position="44"/>
    </location>
</feature>
<dbReference type="GO" id="GO:0004386">
    <property type="term" value="F:helicase activity"/>
    <property type="evidence" value="ECO:0007669"/>
    <property type="project" value="UniProtKB-KW"/>
</dbReference>
<dbReference type="OrthoDB" id="3257061at2759"/>
<dbReference type="EMBL" id="JACAZE010000003">
    <property type="protein sequence ID" value="KAF7319015.1"/>
    <property type="molecule type" value="Genomic_DNA"/>
</dbReference>
<keyword evidence="2" id="KW-0378">Hydrolase</keyword>
<proteinExistence type="predicted"/>
<keyword evidence="2" id="KW-0547">Nucleotide-binding</keyword>